<dbReference type="OrthoDB" id="71437at2759"/>
<dbReference type="Pfam" id="PF00400">
    <property type="entry name" value="WD40"/>
    <property type="match status" value="1"/>
</dbReference>
<evidence type="ECO:0000256" key="1">
    <source>
        <dbReference type="PROSITE-ProRule" id="PRU00221"/>
    </source>
</evidence>
<dbReference type="InterPro" id="IPR001680">
    <property type="entry name" value="WD40_rpt"/>
</dbReference>
<organism evidence="2 3">
    <name type="scientific">Paramecium octaurelia</name>
    <dbReference type="NCBI Taxonomy" id="43137"/>
    <lineage>
        <taxon>Eukaryota</taxon>
        <taxon>Sar</taxon>
        <taxon>Alveolata</taxon>
        <taxon>Ciliophora</taxon>
        <taxon>Intramacronucleata</taxon>
        <taxon>Oligohymenophorea</taxon>
        <taxon>Peniculida</taxon>
        <taxon>Parameciidae</taxon>
        <taxon>Paramecium</taxon>
    </lineage>
</organism>
<dbReference type="PANTHER" id="PTHR19920">
    <property type="entry name" value="WD40 PROTEIN CIAO1"/>
    <property type="match status" value="1"/>
</dbReference>
<gene>
    <name evidence="2" type="ORF">POCTA_138.1.T0250006</name>
</gene>
<proteinExistence type="predicted"/>
<feature type="repeat" description="WD" evidence="1">
    <location>
        <begin position="121"/>
        <end position="154"/>
    </location>
</feature>
<sequence length="355" mass="40904">MLQHPKQSTHKFEILPETTTKIDSYSFTNAINLKKTLIIIGAGSKIQIYEIPYINGEPKQLNMIQKLKEHSNDVLALQFFNLPQKNDSFISGAAMVDNSIIIWSQVQNPNSTIQYGMQYRLKGHQDQVSNLLIHPIREDIIISGSQDSTIKFWSKDHEWSCQQTMNEFETAINAMAINNLGDQFVSCSKEKFIIVMRPDQQFQWSVKQRIKFPKEVFRLCFITNDLLAVLPHLGTQLHFFAQNEHQHFVKSLDHLNLATPGEQCFPLSPPCYSPITETLIIKNGNKINVVKFSFLKSKEGVQIRDSEGGWTCKLEQVIEYVDYLYFGSMSKDGEYLVSYSCDSQLIQIRKYTMQE</sequence>
<evidence type="ECO:0000313" key="3">
    <source>
        <dbReference type="Proteomes" id="UP000683925"/>
    </source>
</evidence>
<dbReference type="Proteomes" id="UP000683925">
    <property type="component" value="Unassembled WGS sequence"/>
</dbReference>
<dbReference type="PANTHER" id="PTHR19920:SF0">
    <property type="entry name" value="CYTOSOLIC IRON-SULFUR PROTEIN ASSEMBLY PROTEIN CIAO1-RELATED"/>
    <property type="match status" value="1"/>
</dbReference>
<keyword evidence="3" id="KW-1185">Reference proteome</keyword>
<dbReference type="EMBL" id="CAJJDP010000025">
    <property type="protein sequence ID" value="CAD8151273.1"/>
    <property type="molecule type" value="Genomic_DNA"/>
</dbReference>
<protein>
    <submittedName>
        <fullName evidence="2">Uncharacterized protein</fullName>
    </submittedName>
</protein>
<evidence type="ECO:0000313" key="2">
    <source>
        <dbReference type="EMBL" id="CAD8151273.1"/>
    </source>
</evidence>
<dbReference type="AlphaFoldDB" id="A0A8S1THP1"/>
<dbReference type="PROSITE" id="PS50082">
    <property type="entry name" value="WD_REPEATS_2"/>
    <property type="match status" value="1"/>
</dbReference>
<comment type="caution">
    <text evidence="2">The sequence shown here is derived from an EMBL/GenBank/DDBJ whole genome shotgun (WGS) entry which is preliminary data.</text>
</comment>
<name>A0A8S1THP1_PAROT</name>
<dbReference type="SMART" id="SM00320">
    <property type="entry name" value="WD40"/>
    <property type="match status" value="4"/>
</dbReference>
<accession>A0A8S1THP1</accession>
<reference evidence="2" key="1">
    <citation type="submission" date="2021-01" db="EMBL/GenBank/DDBJ databases">
        <authorList>
            <consortium name="Genoscope - CEA"/>
            <person name="William W."/>
        </authorList>
    </citation>
    <scope>NUCLEOTIDE SEQUENCE</scope>
</reference>
<keyword evidence="1" id="KW-0853">WD repeat</keyword>
<dbReference type="GO" id="GO:0016226">
    <property type="term" value="P:iron-sulfur cluster assembly"/>
    <property type="evidence" value="ECO:0007669"/>
    <property type="project" value="TreeGrafter"/>
</dbReference>
<dbReference type="GO" id="GO:0097361">
    <property type="term" value="C:cytosolic [4Fe-4S] assembly targeting complex"/>
    <property type="evidence" value="ECO:0007669"/>
    <property type="project" value="TreeGrafter"/>
</dbReference>
<dbReference type="PROSITE" id="PS50294">
    <property type="entry name" value="WD_REPEATS_REGION"/>
    <property type="match status" value="1"/>
</dbReference>